<name>A0A173S8E8_9FIRM</name>
<protein>
    <submittedName>
        <fullName evidence="1">Uncharacterized protein</fullName>
    </submittedName>
</protein>
<gene>
    <name evidence="1" type="ORF">ERS852573_00884</name>
</gene>
<dbReference type="RefSeq" id="WP_055213774.1">
    <property type="nucleotide sequence ID" value="NZ_CYXO01000004.1"/>
</dbReference>
<proteinExistence type="predicted"/>
<evidence type="ECO:0000313" key="2">
    <source>
        <dbReference type="Proteomes" id="UP000095597"/>
    </source>
</evidence>
<reference evidence="1 2" key="1">
    <citation type="submission" date="2015-09" db="EMBL/GenBank/DDBJ databases">
        <authorList>
            <consortium name="Pathogen Informatics"/>
        </authorList>
    </citation>
    <scope>NUCLEOTIDE SEQUENCE [LARGE SCALE GENOMIC DNA]</scope>
    <source>
        <strain evidence="1 2">2789STDY5834961</strain>
    </source>
</reference>
<dbReference type="Proteomes" id="UP000095597">
    <property type="component" value="Unassembled WGS sequence"/>
</dbReference>
<dbReference type="EMBL" id="CYXO01000004">
    <property type="protein sequence ID" value="CUM86540.1"/>
    <property type="molecule type" value="Genomic_DNA"/>
</dbReference>
<organism evidence="1 2">
    <name type="scientific">Dorea longicatena</name>
    <dbReference type="NCBI Taxonomy" id="88431"/>
    <lineage>
        <taxon>Bacteria</taxon>
        <taxon>Bacillati</taxon>
        <taxon>Bacillota</taxon>
        <taxon>Clostridia</taxon>
        <taxon>Lachnospirales</taxon>
        <taxon>Lachnospiraceae</taxon>
        <taxon>Dorea</taxon>
    </lineage>
</organism>
<sequence>METKERKTTEAQRKAIYKYDDKFERVNCRFQTGTKERITALGYKSINDFIKLAVAEKLEHDEKILK</sequence>
<accession>A0A173S8E8</accession>
<dbReference type="OrthoDB" id="1824311at2"/>
<dbReference type="AlphaFoldDB" id="A0A173S8E8"/>
<evidence type="ECO:0000313" key="1">
    <source>
        <dbReference type="EMBL" id="CUM86540.1"/>
    </source>
</evidence>